<accession>A0AAV8W1N5</accession>
<dbReference type="Gene3D" id="1.20.1520.10">
    <property type="entry name" value="ADP-ribosylation factor-like 2-binding protein, domain"/>
    <property type="match status" value="1"/>
</dbReference>
<dbReference type="PANTHER" id="PTHR15487">
    <property type="entry name" value="ADP-RIBOSYLATION FACTOR-LIKE PROTEIN 2-BINDING PROTEIN"/>
    <property type="match status" value="1"/>
</dbReference>
<evidence type="ECO:0000256" key="5">
    <source>
        <dbReference type="ARBA" id="ARBA00014849"/>
    </source>
</evidence>
<evidence type="ECO:0000256" key="11">
    <source>
        <dbReference type="ARBA" id="ARBA00023273"/>
    </source>
</evidence>
<dbReference type="GO" id="GO:0005634">
    <property type="term" value="C:nucleus"/>
    <property type="evidence" value="ECO:0007669"/>
    <property type="project" value="UniProtKB-SubCell"/>
</dbReference>
<keyword evidence="15" id="KW-1185">Reference proteome</keyword>
<evidence type="ECO:0000259" key="13">
    <source>
        <dbReference type="Pfam" id="PF11527"/>
    </source>
</evidence>
<name>A0AAV8W1N5_9CUCU</name>
<comment type="function">
    <text evidence="12">Plays a role as an effector of the ADP-ribosylation factor-like protein 2, ARL2.</text>
</comment>
<dbReference type="InterPro" id="IPR042541">
    <property type="entry name" value="BART_sf"/>
</dbReference>
<dbReference type="Proteomes" id="UP001159042">
    <property type="component" value="Unassembled WGS sequence"/>
</dbReference>
<evidence type="ECO:0000256" key="3">
    <source>
        <dbReference type="ARBA" id="ARBA00004300"/>
    </source>
</evidence>
<keyword evidence="7 12" id="KW-0969">Cilium</keyword>
<evidence type="ECO:0000313" key="14">
    <source>
        <dbReference type="EMBL" id="KAJ8920582.1"/>
    </source>
</evidence>
<evidence type="ECO:0000256" key="10">
    <source>
        <dbReference type="ARBA" id="ARBA00023242"/>
    </source>
</evidence>
<keyword evidence="6 12" id="KW-0963">Cytoplasm</keyword>
<sequence length="158" mass="18841">MVEPQDNGHYEEINISNIGTDESDNYFAQIIGCVEEIIVDEDFTKLQNKFLEEYWREFDNEEENKLVYTEIFKKYISTIEKYLEERLLSSIKDFNMKHFEEELMKKQNELEGEIFEILSTFSDFGAFKNMLLDYRAMKEGRAVDFSLDISVSKYNIKT</sequence>
<dbReference type="GO" id="GO:0005813">
    <property type="term" value="C:centrosome"/>
    <property type="evidence" value="ECO:0007669"/>
    <property type="project" value="UniProtKB-SubCell"/>
</dbReference>
<dbReference type="GO" id="GO:0005929">
    <property type="term" value="C:cilium"/>
    <property type="evidence" value="ECO:0007669"/>
    <property type="project" value="UniProtKB-UniRule"/>
</dbReference>
<feature type="domain" description="BART" evidence="13">
    <location>
        <begin position="27"/>
        <end position="139"/>
    </location>
</feature>
<gene>
    <name evidence="14" type="ORF">NQ315_004721</name>
</gene>
<organism evidence="14 15">
    <name type="scientific">Exocentrus adspersus</name>
    <dbReference type="NCBI Taxonomy" id="1586481"/>
    <lineage>
        <taxon>Eukaryota</taxon>
        <taxon>Metazoa</taxon>
        <taxon>Ecdysozoa</taxon>
        <taxon>Arthropoda</taxon>
        <taxon>Hexapoda</taxon>
        <taxon>Insecta</taxon>
        <taxon>Pterygota</taxon>
        <taxon>Neoptera</taxon>
        <taxon>Endopterygota</taxon>
        <taxon>Coleoptera</taxon>
        <taxon>Polyphaga</taxon>
        <taxon>Cucujiformia</taxon>
        <taxon>Chrysomeloidea</taxon>
        <taxon>Cerambycidae</taxon>
        <taxon>Lamiinae</taxon>
        <taxon>Acanthocinini</taxon>
        <taxon>Exocentrus</taxon>
    </lineage>
</organism>
<dbReference type="InterPro" id="IPR038849">
    <property type="entry name" value="ARL2BP"/>
</dbReference>
<keyword evidence="9 12" id="KW-0206">Cytoskeleton</keyword>
<evidence type="ECO:0000256" key="4">
    <source>
        <dbReference type="ARBA" id="ARBA00009880"/>
    </source>
</evidence>
<keyword evidence="11 12" id="KW-0966">Cell projection</keyword>
<dbReference type="GO" id="GO:0051457">
    <property type="term" value="P:maintenance of protein location in nucleus"/>
    <property type="evidence" value="ECO:0007669"/>
    <property type="project" value="TreeGrafter"/>
</dbReference>
<evidence type="ECO:0000313" key="15">
    <source>
        <dbReference type="Proteomes" id="UP001159042"/>
    </source>
</evidence>
<reference evidence="14 15" key="1">
    <citation type="journal article" date="2023" name="Insect Mol. Biol.">
        <title>Genome sequencing provides insights into the evolution of gene families encoding plant cell wall-degrading enzymes in longhorned beetles.</title>
        <authorList>
            <person name="Shin N.R."/>
            <person name="Okamura Y."/>
            <person name="Kirsch R."/>
            <person name="Pauchet Y."/>
        </authorList>
    </citation>
    <scope>NUCLEOTIDE SEQUENCE [LARGE SCALE GENOMIC DNA]</scope>
    <source>
        <strain evidence="14">EAD_L_NR</strain>
    </source>
</reference>
<protein>
    <recommendedName>
        <fullName evidence="5 12">ADP-ribosylation factor-like protein 2-binding protein</fullName>
        <shortName evidence="12">ARF-like 2-binding protein</shortName>
    </recommendedName>
</protein>
<dbReference type="AlphaFoldDB" id="A0AAV8W1N5"/>
<comment type="caution">
    <text evidence="14">The sequence shown here is derived from an EMBL/GenBank/DDBJ whole genome shotgun (WGS) entry which is preliminary data.</text>
</comment>
<evidence type="ECO:0000256" key="7">
    <source>
        <dbReference type="ARBA" id="ARBA00023069"/>
    </source>
</evidence>
<evidence type="ECO:0000256" key="12">
    <source>
        <dbReference type="RuleBase" id="RU367099"/>
    </source>
</evidence>
<keyword evidence="10 12" id="KW-0539">Nucleus</keyword>
<evidence type="ECO:0000256" key="6">
    <source>
        <dbReference type="ARBA" id="ARBA00022490"/>
    </source>
</evidence>
<dbReference type="InterPro" id="IPR023379">
    <property type="entry name" value="BART_dom"/>
</dbReference>
<evidence type="ECO:0000256" key="9">
    <source>
        <dbReference type="ARBA" id="ARBA00023212"/>
    </source>
</evidence>
<evidence type="ECO:0000256" key="8">
    <source>
        <dbReference type="ARBA" id="ARBA00023128"/>
    </source>
</evidence>
<dbReference type="Pfam" id="PF11527">
    <property type="entry name" value="ARL2_Bind_BART"/>
    <property type="match status" value="1"/>
</dbReference>
<dbReference type="EMBL" id="JANEYG010000013">
    <property type="protein sequence ID" value="KAJ8920582.1"/>
    <property type="molecule type" value="Genomic_DNA"/>
</dbReference>
<evidence type="ECO:0000256" key="1">
    <source>
        <dbReference type="ARBA" id="ARBA00004120"/>
    </source>
</evidence>
<keyword evidence="8 12" id="KW-0496">Mitochondrion</keyword>
<evidence type="ECO:0000256" key="2">
    <source>
        <dbReference type="ARBA" id="ARBA00004123"/>
    </source>
</evidence>
<dbReference type="GO" id="GO:0005758">
    <property type="term" value="C:mitochondrial intermembrane space"/>
    <property type="evidence" value="ECO:0007669"/>
    <property type="project" value="UniProtKB-SubCell"/>
</dbReference>
<comment type="subcellular location">
    <subcellularLocation>
        <location evidence="1 12">Cytoplasm</location>
        <location evidence="1 12">Cytoskeleton</location>
        <location evidence="1 12">Cilium basal body</location>
    </subcellularLocation>
    <subcellularLocation>
        <location evidence="3 12">Cytoplasm</location>
        <location evidence="3 12">Cytoskeleton</location>
        <location evidence="3 12">Microtubule organizing center</location>
        <location evidence="3 12">Centrosome</location>
    </subcellularLocation>
    <subcellularLocation>
        <location evidence="12">Cytoplasm</location>
    </subcellularLocation>
    <subcellularLocation>
        <location evidence="2 12">Nucleus</location>
    </subcellularLocation>
    <subcellularLocation>
        <location evidence="12">Mitochondrion intermembrane space</location>
    </subcellularLocation>
</comment>
<dbReference type="PANTHER" id="PTHR15487:SF4">
    <property type="entry name" value="ADP-RIBOSYLATION FACTOR-LIKE PROTEIN 2-BINDING PROTEIN"/>
    <property type="match status" value="1"/>
</dbReference>
<proteinExistence type="inferred from homology"/>
<comment type="similarity">
    <text evidence="4 12">Belongs to the ARL2BP family.</text>
</comment>